<feature type="transmembrane region" description="Helical" evidence="1">
    <location>
        <begin position="12"/>
        <end position="35"/>
    </location>
</feature>
<dbReference type="Proteomes" id="UP000029925">
    <property type="component" value="Unassembled WGS sequence"/>
</dbReference>
<accession>A0A099UBX6</accession>
<protein>
    <submittedName>
        <fullName evidence="2">Uncharacterized protein</fullName>
    </submittedName>
</protein>
<keyword evidence="1" id="KW-0472">Membrane</keyword>
<keyword evidence="1" id="KW-0812">Transmembrane</keyword>
<organism evidence="2 5">
    <name type="scientific">Helicobacter typhlonius</name>
    <dbReference type="NCBI Taxonomy" id="76936"/>
    <lineage>
        <taxon>Bacteria</taxon>
        <taxon>Pseudomonadati</taxon>
        <taxon>Campylobacterota</taxon>
        <taxon>Epsilonproteobacteria</taxon>
        <taxon>Campylobacterales</taxon>
        <taxon>Helicobacteraceae</taxon>
        <taxon>Helicobacter</taxon>
    </lineage>
</organism>
<sequence>MSRLSHKHNAFSLFEAVVSIVILGIVGIICSSMLLQISKNVAYTKNTSDSSPHLALLKIQNLLEYAIIESLSANGTPFTTPSSQISFSSIEYSLFFGGGAKNTTKEVQNDTLLPNVSLVVDSHHANTLYFTSLKGWQSAQEAYIPSNPKEAFKPYTITRIQGNAIVLERAPTHTPRIILPIKTHNLAFHSNALWLDNALLLDDVLSFLITPIVSAQGTFLALELCVKSPTKARCENGGVWLDDIVRILL</sequence>
<reference evidence="2" key="3">
    <citation type="submission" date="2015-11" db="EMBL/GenBank/DDBJ databases">
        <authorList>
            <person name="Zhang Y."/>
            <person name="Guo Z."/>
        </authorList>
    </citation>
    <scope>NUCLEOTIDE SEQUENCE</scope>
    <source>
        <strain evidence="2">1</strain>
    </source>
</reference>
<gene>
    <name evidence="2" type="ORF">BN2458_PEG1996</name>
    <name evidence="3" type="ORF">LS75_003735</name>
</gene>
<dbReference type="AlphaFoldDB" id="A0A099UBX6"/>
<dbReference type="OrthoDB" id="5323893at2"/>
<evidence type="ECO:0000256" key="1">
    <source>
        <dbReference type="SAM" id="Phobius"/>
    </source>
</evidence>
<keyword evidence="1" id="KW-1133">Transmembrane helix</keyword>
<evidence type="ECO:0000313" key="3">
    <source>
        <dbReference type="EMBL" id="TLD78872.1"/>
    </source>
</evidence>
<reference evidence="5" key="2">
    <citation type="submission" date="2015-11" db="EMBL/GenBank/DDBJ databases">
        <authorList>
            <person name="Anvar S.Y."/>
        </authorList>
    </citation>
    <scope>NUCLEOTIDE SEQUENCE [LARGE SCALE GENOMIC DNA]</scope>
</reference>
<proteinExistence type="predicted"/>
<evidence type="ECO:0000313" key="2">
    <source>
        <dbReference type="EMBL" id="CUU40879.1"/>
    </source>
</evidence>
<dbReference type="EMBL" id="JRPF02000003">
    <property type="protein sequence ID" value="TLD78872.1"/>
    <property type="molecule type" value="Genomic_DNA"/>
</dbReference>
<name>A0A099UBX6_9HELI</name>
<dbReference type="STRING" id="76936.BN2458_PEG1996"/>
<reference evidence="3 4" key="1">
    <citation type="journal article" date="2014" name="Genome Announc.">
        <title>Draft genome sequences of eight enterohepatic helicobacter species isolated from both laboratory and wild rodents.</title>
        <authorList>
            <person name="Sheh A."/>
            <person name="Shen Z."/>
            <person name="Fox J.G."/>
        </authorList>
    </citation>
    <scope>NUCLEOTIDE SEQUENCE [LARGE SCALE GENOMIC DNA]</scope>
    <source>
        <strain evidence="3 4">MIT 98-6810</strain>
    </source>
</reference>
<keyword evidence="4" id="KW-1185">Reference proteome</keyword>
<dbReference type="Proteomes" id="UP000064525">
    <property type="component" value="Chromosome I"/>
</dbReference>
<evidence type="ECO:0000313" key="5">
    <source>
        <dbReference type="Proteomes" id="UP000064525"/>
    </source>
</evidence>
<dbReference type="RefSeq" id="WP_034325365.1">
    <property type="nucleotide sequence ID" value="NZ_CAOOVR010000004.1"/>
</dbReference>
<evidence type="ECO:0000313" key="4">
    <source>
        <dbReference type="Proteomes" id="UP000029925"/>
    </source>
</evidence>
<dbReference type="KEGG" id="hty:BN2458_PEG1996"/>
<dbReference type="EMBL" id="LN907858">
    <property type="protein sequence ID" value="CUU40879.1"/>
    <property type="molecule type" value="Genomic_DNA"/>
</dbReference>
<dbReference type="PATRIC" id="fig|76936.10.peg.1943"/>